<dbReference type="EMBL" id="PZQS01000001">
    <property type="protein sequence ID" value="PVD39007.1"/>
    <property type="molecule type" value="Genomic_DNA"/>
</dbReference>
<dbReference type="AlphaFoldDB" id="A0A2T7Q039"/>
<organism evidence="1 2">
    <name type="scientific">Pomacea canaliculata</name>
    <name type="common">Golden apple snail</name>
    <dbReference type="NCBI Taxonomy" id="400727"/>
    <lineage>
        <taxon>Eukaryota</taxon>
        <taxon>Metazoa</taxon>
        <taxon>Spiralia</taxon>
        <taxon>Lophotrochozoa</taxon>
        <taxon>Mollusca</taxon>
        <taxon>Gastropoda</taxon>
        <taxon>Caenogastropoda</taxon>
        <taxon>Architaenioglossa</taxon>
        <taxon>Ampullarioidea</taxon>
        <taxon>Ampullariidae</taxon>
        <taxon>Pomacea</taxon>
    </lineage>
</organism>
<comment type="caution">
    <text evidence="1">The sequence shown here is derived from an EMBL/GenBank/DDBJ whole genome shotgun (WGS) entry which is preliminary data.</text>
</comment>
<keyword evidence="2" id="KW-1185">Reference proteome</keyword>
<reference evidence="1 2" key="1">
    <citation type="submission" date="2018-04" db="EMBL/GenBank/DDBJ databases">
        <title>The genome of golden apple snail Pomacea canaliculata provides insight into stress tolerance and invasive adaptation.</title>
        <authorList>
            <person name="Liu C."/>
            <person name="Liu B."/>
            <person name="Ren Y."/>
            <person name="Zhang Y."/>
            <person name="Wang H."/>
            <person name="Li S."/>
            <person name="Jiang F."/>
            <person name="Yin L."/>
            <person name="Zhang G."/>
            <person name="Qian W."/>
            <person name="Fan W."/>
        </authorList>
    </citation>
    <scope>NUCLEOTIDE SEQUENCE [LARGE SCALE GENOMIC DNA]</scope>
    <source>
        <strain evidence="1">SZHN2017</strain>
        <tissue evidence="1">Muscle</tissue>
    </source>
</reference>
<protein>
    <submittedName>
        <fullName evidence="1">Uncharacterized protein</fullName>
    </submittedName>
</protein>
<evidence type="ECO:0000313" key="2">
    <source>
        <dbReference type="Proteomes" id="UP000245119"/>
    </source>
</evidence>
<accession>A0A2T7Q039</accession>
<evidence type="ECO:0000313" key="1">
    <source>
        <dbReference type="EMBL" id="PVD39007.1"/>
    </source>
</evidence>
<dbReference type="Proteomes" id="UP000245119">
    <property type="component" value="Linkage Group LG1"/>
</dbReference>
<sequence>MNEAVTPAEHNRATVPVDIVGHVKHPLCAIITDDRESAWGGSFSRVLGFLEEEKNMEANDVDTGS</sequence>
<gene>
    <name evidence="1" type="ORF">C0Q70_01633</name>
</gene>
<proteinExistence type="predicted"/>
<name>A0A2T7Q039_POMCA</name>